<comment type="caution">
    <text evidence="1">The sequence shown here is derived from an EMBL/GenBank/DDBJ whole genome shotgun (WGS) entry which is preliminary data.</text>
</comment>
<protein>
    <submittedName>
        <fullName evidence="1">Uncharacterized protein</fullName>
    </submittedName>
</protein>
<proteinExistence type="predicted"/>
<gene>
    <name evidence="1" type="ORF">S01H4_59108</name>
</gene>
<reference evidence="1" key="1">
    <citation type="journal article" date="2014" name="Front. Microbiol.">
        <title>High frequency of phylogenetically diverse reductive dehalogenase-homologous genes in deep subseafloor sedimentary metagenomes.</title>
        <authorList>
            <person name="Kawai M."/>
            <person name="Futagami T."/>
            <person name="Toyoda A."/>
            <person name="Takaki Y."/>
            <person name="Nishi S."/>
            <person name="Hori S."/>
            <person name="Arai W."/>
            <person name="Tsubouchi T."/>
            <person name="Morono Y."/>
            <person name="Uchiyama I."/>
            <person name="Ito T."/>
            <person name="Fujiyama A."/>
            <person name="Inagaki F."/>
            <person name="Takami H."/>
        </authorList>
    </citation>
    <scope>NUCLEOTIDE SEQUENCE</scope>
    <source>
        <strain evidence="1">Expedition CK06-06</strain>
    </source>
</reference>
<feature type="non-terminal residue" evidence="1">
    <location>
        <position position="1"/>
    </location>
</feature>
<name>X1ECF1_9ZZZZ</name>
<evidence type="ECO:0000313" key="1">
    <source>
        <dbReference type="EMBL" id="GAH06358.1"/>
    </source>
</evidence>
<accession>X1ECF1</accession>
<organism evidence="1">
    <name type="scientific">marine sediment metagenome</name>
    <dbReference type="NCBI Taxonomy" id="412755"/>
    <lineage>
        <taxon>unclassified sequences</taxon>
        <taxon>metagenomes</taxon>
        <taxon>ecological metagenomes</taxon>
    </lineage>
</organism>
<dbReference type="AlphaFoldDB" id="X1ECF1"/>
<dbReference type="EMBL" id="BART01034616">
    <property type="protein sequence ID" value="GAH06358.1"/>
    <property type="molecule type" value="Genomic_DNA"/>
</dbReference>
<sequence>SEIEITSPTFRHKLATQTKMHRSHLLHLF</sequence>